<dbReference type="InterPro" id="IPR017871">
    <property type="entry name" value="ABC_transporter-like_CS"/>
</dbReference>
<feature type="transmembrane region" description="Helical" evidence="9">
    <location>
        <begin position="57"/>
        <end position="74"/>
    </location>
</feature>
<dbReference type="PANTHER" id="PTHR24221:SF248">
    <property type="entry name" value="ABC TRANSPORTER TRANSMEMBRANE REGION"/>
    <property type="match status" value="1"/>
</dbReference>
<dbReference type="SUPFAM" id="SSF90123">
    <property type="entry name" value="ABC transporter transmembrane region"/>
    <property type="match status" value="1"/>
</dbReference>
<dbReference type="SUPFAM" id="SSF52540">
    <property type="entry name" value="P-loop containing nucleoside triphosphate hydrolases"/>
    <property type="match status" value="1"/>
</dbReference>
<dbReference type="Proteomes" id="UP000272193">
    <property type="component" value="Unassembled WGS sequence"/>
</dbReference>
<dbReference type="PANTHER" id="PTHR24221">
    <property type="entry name" value="ATP-BINDING CASSETTE SUB-FAMILY B"/>
    <property type="match status" value="1"/>
</dbReference>
<evidence type="ECO:0000313" key="12">
    <source>
        <dbReference type="EMBL" id="RPE73127.1"/>
    </source>
</evidence>
<dbReference type="InterPro" id="IPR011527">
    <property type="entry name" value="ABC1_TM_dom"/>
</dbReference>
<comment type="caution">
    <text evidence="12">The sequence shown here is derived from an EMBL/GenBank/DDBJ whole genome shotgun (WGS) entry which is preliminary data.</text>
</comment>
<dbReference type="GO" id="GO:0034040">
    <property type="term" value="F:ATPase-coupled lipid transmembrane transporter activity"/>
    <property type="evidence" value="ECO:0007669"/>
    <property type="project" value="TreeGrafter"/>
</dbReference>
<feature type="domain" description="ABC transmembrane type-1" evidence="11">
    <location>
        <begin position="26"/>
        <end position="303"/>
    </location>
</feature>
<dbReference type="InterPro" id="IPR027417">
    <property type="entry name" value="P-loop_NTPase"/>
</dbReference>
<keyword evidence="7 9" id="KW-0472">Membrane</keyword>
<dbReference type="PROSITE" id="PS00211">
    <property type="entry name" value="ABC_TRANSPORTER_1"/>
    <property type="match status" value="1"/>
</dbReference>
<dbReference type="GO" id="GO:0008233">
    <property type="term" value="F:peptidase activity"/>
    <property type="evidence" value="ECO:0007669"/>
    <property type="project" value="UniProtKB-KW"/>
</dbReference>
<dbReference type="GO" id="GO:0030253">
    <property type="term" value="P:protein secretion by the type I secretion system"/>
    <property type="evidence" value="ECO:0007669"/>
    <property type="project" value="InterPro"/>
</dbReference>
<dbReference type="GO" id="GO:0016887">
    <property type="term" value="F:ATP hydrolysis activity"/>
    <property type="evidence" value="ECO:0007669"/>
    <property type="project" value="InterPro"/>
</dbReference>
<dbReference type="InterPro" id="IPR039421">
    <property type="entry name" value="Type_1_exporter"/>
</dbReference>
<dbReference type="PROSITE" id="PS50893">
    <property type="entry name" value="ABC_TRANSPORTER_2"/>
    <property type="match status" value="1"/>
</dbReference>
<gene>
    <name evidence="12" type="ORF">EDC62_0838</name>
</gene>
<dbReference type="Pfam" id="PF00664">
    <property type="entry name" value="ABC_membrane"/>
    <property type="match status" value="1"/>
</dbReference>
<dbReference type="GO" id="GO:0005524">
    <property type="term" value="F:ATP binding"/>
    <property type="evidence" value="ECO:0007669"/>
    <property type="project" value="UniProtKB-KW"/>
</dbReference>
<dbReference type="AlphaFoldDB" id="A0A3N4V7S4"/>
<evidence type="ECO:0000259" key="10">
    <source>
        <dbReference type="PROSITE" id="PS50893"/>
    </source>
</evidence>
<dbReference type="Gene3D" id="1.20.1560.10">
    <property type="entry name" value="ABC transporter type 1, transmembrane domain"/>
    <property type="match status" value="1"/>
</dbReference>
<evidence type="ECO:0000259" key="11">
    <source>
        <dbReference type="PROSITE" id="PS50929"/>
    </source>
</evidence>
<dbReference type="GO" id="GO:0006508">
    <property type="term" value="P:proteolysis"/>
    <property type="evidence" value="ECO:0007669"/>
    <property type="project" value="UniProtKB-KW"/>
</dbReference>
<evidence type="ECO:0000256" key="9">
    <source>
        <dbReference type="SAM" id="Phobius"/>
    </source>
</evidence>
<reference evidence="12 13" key="1">
    <citation type="submission" date="2018-11" db="EMBL/GenBank/DDBJ databases">
        <title>Genomic Encyclopedia of Type Strains, Phase IV (KMG-IV): sequencing the most valuable type-strain genomes for metagenomic binning, comparative biology and taxonomic classification.</title>
        <authorList>
            <person name="Goeker M."/>
        </authorList>
    </citation>
    <scope>NUCLEOTIDE SEQUENCE [LARGE SCALE GENOMIC DNA]</scope>
    <source>
        <strain evidence="12 13">DSM 101684</strain>
    </source>
</reference>
<feature type="domain" description="ABC transporter" evidence="10">
    <location>
        <begin position="334"/>
        <end position="569"/>
    </location>
</feature>
<dbReference type="Pfam" id="PF00005">
    <property type="entry name" value="ABC_tran"/>
    <property type="match status" value="1"/>
</dbReference>
<evidence type="ECO:0000256" key="3">
    <source>
        <dbReference type="ARBA" id="ARBA00022692"/>
    </source>
</evidence>
<dbReference type="InterPro" id="IPR036640">
    <property type="entry name" value="ABC1_TM_sf"/>
</dbReference>
<feature type="transmembrane region" description="Helical" evidence="9">
    <location>
        <begin position="26"/>
        <end position="45"/>
    </location>
</feature>
<dbReference type="RefSeq" id="WP_124220719.1">
    <property type="nucleotide sequence ID" value="NZ_RKQL01000001.1"/>
</dbReference>
<keyword evidence="2" id="KW-1003">Cell membrane</keyword>
<keyword evidence="4" id="KW-0547">Nucleotide-binding</keyword>
<proteinExistence type="predicted"/>
<evidence type="ECO:0000256" key="7">
    <source>
        <dbReference type="ARBA" id="ARBA00023136"/>
    </source>
</evidence>
<keyword evidence="12" id="KW-0378">Hydrolase</keyword>
<dbReference type="InterPro" id="IPR003593">
    <property type="entry name" value="AAA+_ATPase"/>
</dbReference>
<evidence type="ECO:0000256" key="2">
    <source>
        <dbReference type="ARBA" id="ARBA00022475"/>
    </source>
</evidence>
<dbReference type="InterPro" id="IPR003439">
    <property type="entry name" value="ABC_transporter-like_ATP-bd"/>
</dbReference>
<feature type="region of interest" description="Disordered" evidence="8">
    <location>
        <begin position="562"/>
        <end position="584"/>
    </location>
</feature>
<organism evidence="12 13">
    <name type="scientific">Tibeticola sediminis</name>
    <dbReference type="NCBI Taxonomy" id="1917811"/>
    <lineage>
        <taxon>Bacteria</taxon>
        <taxon>Pseudomonadati</taxon>
        <taxon>Pseudomonadota</taxon>
        <taxon>Betaproteobacteria</taxon>
        <taxon>Burkholderiales</taxon>
        <taxon>Comamonadaceae</taxon>
        <taxon>Tibeticola</taxon>
    </lineage>
</organism>
<dbReference type="GO" id="GO:0030256">
    <property type="term" value="C:type I protein secretion system complex"/>
    <property type="evidence" value="ECO:0007669"/>
    <property type="project" value="InterPro"/>
</dbReference>
<evidence type="ECO:0000313" key="13">
    <source>
        <dbReference type="Proteomes" id="UP000272193"/>
    </source>
</evidence>
<feature type="transmembrane region" description="Helical" evidence="9">
    <location>
        <begin position="143"/>
        <end position="168"/>
    </location>
</feature>
<dbReference type="GO" id="GO:0005886">
    <property type="term" value="C:plasma membrane"/>
    <property type="evidence" value="ECO:0007669"/>
    <property type="project" value="UniProtKB-SubCell"/>
</dbReference>
<dbReference type="InterPro" id="IPR010128">
    <property type="entry name" value="ATPase_T1SS_PrtD-like"/>
</dbReference>
<keyword evidence="3 9" id="KW-0812">Transmembrane</keyword>
<dbReference type="SMART" id="SM00382">
    <property type="entry name" value="AAA"/>
    <property type="match status" value="1"/>
</dbReference>
<evidence type="ECO:0000256" key="8">
    <source>
        <dbReference type="SAM" id="MobiDB-lite"/>
    </source>
</evidence>
<keyword evidence="12" id="KW-0645">Protease</keyword>
<evidence type="ECO:0000256" key="5">
    <source>
        <dbReference type="ARBA" id="ARBA00022840"/>
    </source>
</evidence>
<name>A0A3N4V7S4_9BURK</name>
<dbReference type="PROSITE" id="PS50929">
    <property type="entry name" value="ABC_TM1F"/>
    <property type="match status" value="1"/>
</dbReference>
<dbReference type="NCBIfam" id="TIGR01842">
    <property type="entry name" value="type_I_sec_PrtD"/>
    <property type="match status" value="1"/>
</dbReference>
<keyword evidence="13" id="KW-1185">Reference proteome</keyword>
<sequence>MKPTPNPGTAELRQALEPLLPFVRRAALYGAVASLLVLAPSVYMLEVYDRVVNSRSHLTLAMLTVLVLAIYAVMELLEWARHTLMHQAGTRFEAALSTRLFDAAFVANRMRHPAGSVQALQDLRTVRDFFSSPALLALPELPAALVFLLLIFLMSPVLGWVALLGAVAQTGLAWLTERSTQPPLSAANRAAIEANRYAESSMRNAQVIEAMGMLRNVYQRWIERQREMLRFQAEASDAAGLLQTASKWLQQVLSSALLGLAAWLLLRNELHGGAGLMIVASILGGRVLAPLVQIVTQWRSVVQVRDAWQRLAGLLTLVPAAPVGMPLPAPRGHLTVEPLLAVAPGTQNTVLRGVQFALAPGEVLAVVGPSAAGKTTLARVLVGLWSSMGGKARLDGVDVHTWNKAELGAHIGYLPQDVELFEGTIGENIARFTEAGRAQVEAAARAVGLHEFIMALPQGYDTPIGRDGAVLSGGQRQRVGLARALFGDPVFVVLDEPNSSLDDQGEAALAQAIVQAKQRGTTFVVMTHRVSLLGVADKVLVLRDGTQQMFGPRDDVLQALRQAAQPQQPQQPAASGAMAPRPAA</sequence>
<keyword evidence="6 9" id="KW-1133">Transmembrane helix</keyword>
<dbReference type="Gene3D" id="3.40.50.300">
    <property type="entry name" value="P-loop containing nucleotide triphosphate hydrolases"/>
    <property type="match status" value="1"/>
</dbReference>
<dbReference type="EMBL" id="RKQL01000001">
    <property type="protein sequence ID" value="RPE73127.1"/>
    <property type="molecule type" value="Genomic_DNA"/>
</dbReference>
<dbReference type="OrthoDB" id="8554730at2"/>
<dbReference type="GO" id="GO:0140359">
    <property type="term" value="F:ABC-type transporter activity"/>
    <property type="evidence" value="ECO:0007669"/>
    <property type="project" value="InterPro"/>
</dbReference>
<accession>A0A3N4V7S4</accession>
<comment type="subcellular location">
    <subcellularLocation>
        <location evidence="1">Cell membrane</location>
        <topology evidence="1">Multi-pass membrane protein</topology>
    </subcellularLocation>
</comment>
<evidence type="ECO:0000256" key="1">
    <source>
        <dbReference type="ARBA" id="ARBA00004651"/>
    </source>
</evidence>
<evidence type="ECO:0000256" key="4">
    <source>
        <dbReference type="ARBA" id="ARBA00022741"/>
    </source>
</evidence>
<keyword evidence="5 12" id="KW-0067">ATP-binding</keyword>
<evidence type="ECO:0000256" key="6">
    <source>
        <dbReference type="ARBA" id="ARBA00022989"/>
    </source>
</evidence>
<protein>
    <submittedName>
        <fullName evidence="12">ATP-binding cassette subfamily C exporter for protease/lipase</fullName>
    </submittedName>
</protein>